<keyword evidence="4 5" id="KW-0472">Membrane</keyword>
<dbReference type="PROSITE" id="PS51225">
    <property type="entry name" value="MARVEL"/>
    <property type="match status" value="1"/>
</dbReference>
<dbReference type="AlphaFoldDB" id="A0A3P9C9K4"/>
<dbReference type="RefSeq" id="XP_004543164.1">
    <property type="nucleotide sequence ID" value="XM_004543107.1"/>
</dbReference>
<dbReference type="InterPro" id="IPR053077">
    <property type="entry name" value="MARVEL_domain_protein_3"/>
</dbReference>
<dbReference type="GeneID" id="101473961"/>
<evidence type="ECO:0000256" key="3">
    <source>
        <dbReference type="ARBA" id="ARBA00022989"/>
    </source>
</evidence>
<organism evidence="9 10">
    <name type="scientific">Maylandia zebra</name>
    <name type="common">zebra mbuna</name>
    <dbReference type="NCBI Taxonomy" id="106582"/>
    <lineage>
        <taxon>Eukaryota</taxon>
        <taxon>Metazoa</taxon>
        <taxon>Chordata</taxon>
        <taxon>Craniata</taxon>
        <taxon>Vertebrata</taxon>
        <taxon>Euteleostomi</taxon>
        <taxon>Actinopterygii</taxon>
        <taxon>Neopterygii</taxon>
        <taxon>Teleostei</taxon>
        <taxon>Neoteleostei</taxon>
        <taxon>Acanthomorphata</taxon>
        <taxon>Ovalentaria</taxon>
        <taxon>Cichlomorphae</taxon>
        <taxon>Cichliformes</taxon>
        <taxon>Cichlidae</taxon>
        <taxon>African cichlids</taxon>
        <taxon>Pseudocrenilabrinae</taxon>
        <taxon>Haplochromini</taxon>
        <taxon>Maylandia</taxon>
        <taxon>Maylandia zebra complex</taxon>
    </lineage>
</organism>
<dbReference type="GO" id="GO:0016020">
    <property type="term" value="C:membrane"/>
    <property type="evidence" value="ECO:0007669"/>
    <property type="project" value="UniProtKB-SubCell"/>
</dbReference>
<dbReference type="RefSeq" id="XP_004543163.1">
    <property type="nucleotide sequence ID" value="XM_004543106.1"/>
</dbReference>
<feature type="transmembrane region" description="Helical" evidence="7">
    <location>
        <begin position="97"/>
        <end position="117"/>
    </location>
</feature>
<feature type="compositionally biased region" description="Basic and acidic residues" evidence="6">
    <location>
        <begin position="1"/>
        <end position="68"/>
    </location>
</feature>
<feature type="transmembrane region" description="Helical" evidence="7">
    <location>
        <begin position="261"/>
        <end position="281"/>
    </location>
</feature>
<evidence type="ECO:0000313" key="9">
    <source>
        <dbReference type="Ensembl" id="ENSMZEP00005018777.1"/>
    </source>
</evidence>
<feature type="transmembrane region" description="Helical" evidence="7">
    <location>
        <begin position="166"/>
        <end position="186"/>
    </location>
</feature>
<dbReference type="PANTHER" id="PTHR34609:SF17">
    <property type="entry name" value="GEO08273P1-RELATED"/>
    <property type="match status" value="1"/>
</dbReference>
<evidence type="ECO:0000256" key="1">
    <source>
        <dbReference type="ARBA" id="ARBA00004141"/>
    </source>
</evidence>
<evidence type="ECO:0000259" key="8">
    <source>
        <dbReference type="PROSITE" id="PS51225"/>
    </source>
</evidence>
<evidence type="ECO:0000256" key="4">
    <source>
        <dbReference type="ARBA" id="ARBA00023136"/>
    </source>
</evidence>
<reference evidence="9 10" key="1">
    <citation type="journal article" date="2014" name="Nature">
        <title>The genomic substrate for adaptive radiation in African cichlid fish.</title>
        <authorList>
            <person name="Brawand D."/>
            <person name="Wagner C.E."/>
            <person name="Li Y.I."/>
            <person name="Malinsky M."/>
            <person name="Keller I."/>
            <person name="Fan S."/>
            <person name="Simakov O."/>
            <person name="Ng A.Y."/>
            <person name="Lim Z.W."/>
            <person name="Bezault E."/>
            <person name="Turner-Maier J."/>
            <person name="Johnson J."/>
            <person name="Alcazar R."/>
            <person name="Noh H.J."/>
            <person name="Russell P."/>
            <person name="Aken B."/>
            <person name="Alfoldi J."/>
            <person name="Amemiya C."/>
            <person name="Azzouzi N."/>
            <person name="Baroiller J.F."/>
            <person name="Barloy-Hubler F."/>
            <person name="Berlin A."/>
            <person name="Bloomquist R."/>
            <person name="Carleton K.L."/>
            <person name="Conte M.A."/>
            <person name="D'Cotta H."/>
            <person name="Eshel O."/>
            <person name="Gaffney L."/>
            <person name="Galibert F."/>
            <person name="Gante H.F."/>
            <person name="Gnerre S."/>
            <person name="Greuter L."/>
            <person name="Guyon R."/>
            <person name="Haddad N.S."/>
            <person name="Haerty W."/>
            <person name="Harris R.M."/>
            <person name="Hofmann H.A."/>
            <person name="Hourlier T."/>
            <person name="Hulata G."/>
            <person name="Jaffe D.B."/>
            <person name="Lara M."/>
            <person name="Lee A.P."/>
            <person name="MacCallum I."/>
            <person name="Mwaiko S."/>
            <person name="Nikaido M."/>
            <person name="Nishihara H."/>
            <person name="Ozouf-Costaz C."/>
            <person name="Penman D.J."/>
            <person name="Przybylski D."/>
            <person name="Rakotomanga M."/>
            <person name="Renn S.C.P."/>
            <person name="Ribeiro F.J."/>
            <person name="Ron M."/>
            <person name="Salzburger W."/>
            <person name="Sanchez-Pulido L."/>
            <person name="Santos M.E."/>
            <person name="Searle S."/>
            <person name="Sharpe T."/>
            <person name="Swofford R."/>
            <person name="Tan F.J."/>
            <person name="Williams L."/>
            <person name="Young S."/>
            <person name="Yin S."/>
            <person name="Okada N."/>
            <person name="Kocher T.D."/>
            <person name="Miska E.A."/>
            <person name="Lander E.S."/>
            <person name="Venkatesh B."/>
            <person name="Fernald R.D."/>
            <person name="Meyer A."/>
            <person name="Ponting C.P."/>
            <person name="Streelman J.T."/>
            <person name="Lindblad-Toh K."/>
            <person name="Seehausen O."/>
            <person name="Di Palma F."/>
        </authorList>
    </citation>
    <scope>NUCLEOTIDE SEQUENCE</scope>
</reference>
<evidence type="ECO:0000313" key="10">
    <source>
        <dbReference type="Proteomes" id="UP000265160"/>
    </source>
</evidence>
<dbReference type="KEGG" id="mze:101473961"/>
<keyword evidence="2 5" id="KW-0812">Transmembrane</keyword>
<keyword evidence="10" id="KW-1185">Reference proteome</keyword>
<dbReference type="Ensembl" id="ENSMZET00005019379.1">
    <property type="protein sequence ID" value="ENSMZEP00005018777.1"/>
    <property type="gene ID" value="ENSMZEG00005014088.1"/>
</dbReference>
<feature type="domain" description="MARVEL" evidence="8">
    <location>
        <begin position="90"/>
        <end position="282"/>
    </location>
</feature>
<reference evidence="9" key="2">
    <citation type="submission" date="2025-08" db="UniProtKB">
        <authorList>
            <consortium name="Ensembl"/>
        </authorList>
    </citation>
    <scope>IDENTIFICATION</scope>
</reference>
<evidence type="ECO:0000256" key="6">
    <source>
        <dbReference type="SAM" id="MobiDB-lite"/>
    </source>
</evidence>
<dbReference type="InterPro" id="IPR008253">
    <property type="entry name" value="Marvel"/>
</dbReference>
<dbReference type="Proteomes" id="UP000265160">
    <property type="component" value="LG1"/>
</dbReference>
<accession>A0A3P9C9K4</accession>
<comment type="subcellular location">
    <subcellularLocation>
        <location evidence="1">Membrane</location>
        <topology evidence="1">Multi-pass membrane protein</topology>
    </subcellularLocation>
</comment>
<protein>
    <submittedName>
        <fullName evidence="9">MARVEL domain containing 3</fullName>
    </submittedName>
</protein>
<dbReference type="OrthoDB" id="8844724at2759"/>
<reference evidence="9" key="3">
    <citation type="submission" date="2025-09" db="UniProtKB">
        <authorList>
            <consortium name="Ensembl"/>
        </authorList>
    </citation>
    <scope>IDENTIFICATION</scope>
</reference>
<feature type="transmembrane region" description="Helical" evidence="7">
    <location>
        <begin position="198"/>
        <end position="222"/>
    </location>
</feature>
<evidence type="ECO:0000256" key="2">
    <source>
        <dbReference type="ARBA" id="ARBA00022692"/>
    </source>
</evidence>
<dbReference type="STRING" id="106582.ENSMZEP00005018777"/>
<keyword evidence="3 7" id="KW-1133">Transmembrane helix</keyword>
<dbReference type="PANTHER" id="PTHR34609">
    <property type="entry name" value="GEO08273P1-RELATED"/>
    <property type="match status" value="1"/>
</dbReference>
<proteinExistence type="predicted"/>
<dbReference type="CTD" id="91862"/>
<feature type="region of interest" description="Disordered" evidence="6">
    <location>
        <begin position="1"/>
        <end position="76"/>
    </location>
</feature>
<evidence type="ECO:0000256" key="5">
    <source>
        <dbReference type="PROSITE-ProRule" id="PRU00581"/>
    </source>
</evidence>
<name>A0A3P9C9K4_9CICH</name>
<evidence type="ECO:0000256" key="7">
    <source>
        <dbReference type="SAM" id="Phobius"/>
    </source>
</evidence>
<sequence length="298" mass="33535">MPERGRRDQSGDGKSGDKRYTHNRDYSGYDAEERGTAGDRRAGENRQRDMTTASHRHEGTSRRPRETSGDLSEMEYYEPQPKPALYNFRYILTSRGICQLAEVFVNLLIIICAGVPYSNNGGYRDLASLGGLYAYYYGGASAFTGADAKRVQELDRLFHELKRPPYIFTMAAGGILMIYAFAMLGLGIFRVPFRCPPVLLVEAVLSFLIGLGYIPGIAIYFIKLKETYDNPICKEREQMYKSKGHQGFDCKYNGADIAEGLFGVLGVVVFIFGAVLAIRAFRSVRELKKQRTNQDDNF</sequence>
<dbReference type="GeneTree" id="ENSGT00950000183102"/>
<dbReference type="Pfam" id="PF01284">
    <property type="entry name" value="MARVEL"/>
    <property type="match status" value="1"/>
</dbReference>